<dbReference type="Proteomes" id="UP000324738">
    <property type="component" value="Unassembled WGS sequence"/>
</dbReference>
<protein>
    <recommendedName>
        <fullName evidence="11">Outer membrane lipoprotein</fullName>
    </recommendedName>
</protein>
<keyword evidence="4" id="KW-0564">Palmitate</keyword>
<evidence type="ECO:0008006" key="11">
    <source>
        <dbReference type="Google" id="ProtNLM"/>
    </source>
</evidence>
<evidence type="ECO:0000256" key="8">
    <source>
        <dbReference type="SAM" id="SignalP"/>
    </source>
</evidence>
<name>A0A5B0E4N6_9HYPH</name>
<keyword evidence="6" id="KW-0449">Lipoprotein</keyword>
<dbReference type="OrthoDB" id="7907172at2"/>
<comment type="subcellular location">
    <subcellularLocation>
        <location evidence="1">Cell outer membrane</location>
        <topology evidence="1">Lipid-anchor</topology>
    </subcellularLocation>
</comment>
<evidence type="ECO:0000256" key="7">
    <source>
        <dbReference type="ARBA" id="ARBA00044505"/>
    </source>
</evidence>
<feature type="chain" id="PRO_5022699444" description="Outer membrane lipoprotein" evidence="8">
    <location>
        <begin position="19"/>
        <end position="122"/>
    </location>
</feature>
<evidence type="ECO:0000256" key="6">
    <source>
        <dbReference type="ARBA" id="ARBA00023288"/>
    </source>
</evidence>
<evidence type="ECO:0000256" key="1">
    <source>
        <dbReference type="ARBA" id="ARBA00004459"/>
    </source>
</evidence>
<comment type="caution">
    <text evidence="9">The sequence shown here is derived from an EMBL/GenBank/DDBJ whole genome shotgun (WGS) entry which is preliminary data.</text>
</comment>
<gene>
    <name evidence="9" type="ORF">FPY71_04650</name>
</gene>
<organism evidence="9 10">
    <name type="scientific">Aureimonas fodinaquatilis</name>
    <dbReference type="NCBI Taxonomy" id="2565783"/>
    <lineage>
        <taxon>Bacteria</taxon>
        <taxon>Pseudomonadati</taxon>
        <taxon>Pseudomonadota</taxon>
        <taxon>Alphaproteobacteria</taxon>
        <taxon>Hyphomicrobiales</taxon>
        <taxon>Aurantimonadaceae</taxon>
        <taxon>Aureimonas</taxon>
    </lineage>
</organism>
<dbReference type="AlphaFoldDB" id="A0A5B0E4N6"/>
<dbReference type="Pfam" id="PF26368">
    <property type="entry name" value="OMP10"/>
    <property type="match status" value="1"/>
</dbReference>
<evidence type="ECO:0000256" key="4">
    <source>
        <dbReference type="ARBA" id="ARBA00023139"/>
    </source>
</evidence>
<evidence type="ECO:0000313" key="9">
    <source>
        <dbReference type="EMBL" id="KAA0972389.1"/>
    </source>
</evidence>
<keyword evidence="5" id="KW-0998">Cell outer membrane</keyword>
<keyword evidence="2 8" id="KW-0732">Signal</keyword>
<reference evidence="9 10" key="1">
    <citation type="submission" date="2019-08" db="EMBL/GenBank/DDBJ databases">
        <title>Aureimonas fodiniaquatilis sp. nov., isolated from a coal mine wastewater.</title>
        <authorList>
            <person name="Kim W."/>
        </authorList>
    </citation>
    <scope>NUCLEOTIDE SEQUENCE [LARGE SCALE GENOMIC DNA]</scope>
    <source>
        <strain evidence="9 10">CAU 1482</strain>
    </source>
</reference>
<keyword evidence="10" id="KW-1185">Reference proteome</keyword>
<feature type="signal peptide" evidence="8">
    <location>
        <begin position="1"/>
        <end position="18"/>
    </location>
</feature>
<proteinExistence type="inferred from homology"/>
<evidence type="ECO:0000256" key="5">
    <source>
        <dbReference type="ARBA" id="ARBA00023237"/>
    </source>
</evidence>
<sequence>MRRIATTASIVLASLSLAACVGPSPDRANIAPAQTGFDGRWGDTSGVAVSTLNGGSFTSTATDTGSLLAQGSYRNLSPTRIAIEYTRLSNSEKIAVNCDQVAANRLTCVNSGGTRFELTRRT</sequence>
<keyword evidence="3" id="KW-0472">Membrane</keyword>
<evidence type="ECO:0000256" key="3">
    <source>
        <dbReference type="ARBA" id="ARBA00023136"/>
    </source>
</evidence>
<dbReference type="RefSeq" id="WP_149298059.1">
    <property type="nucleotide sequence ID" value="NZ_VTWH01000001.1"/>
</dbReference>
<dbReference type="InterPro" id="IPR049857">
    <property type="entry name" value="Omp10-like"/>
</dbReference>
<dbReference type="EMBL" id="VTWH01000001">
    <property type="protein sequence ID" value="KAA0972389.1"/>
    <property type="molecule type" value="Genomic_DNA"/>
</dbReference>
<dbReference type="PROSITE" id="PS51257">
    <property type="entry name" value="PROKAR_LIPOPROTEIN"/>
    <property type="match status" value="1"/>
</dbReference>
<accession>A0A5B0E4N6</accession>
<comment type="similarity">
    <text evidence="7">Belongs to the rhizobiaceae omp10 lipoprotein family.</text>
</comment>
<evidence type="ECO:0000256" key="2">
    <source>
        <dbReference type="ARBA" id="ARBA00022729"/>
    </source>
</evidence>
<evidence type="ECO:0000313" key="10">
    <source>
        <dbReference type="Proteomes" id="UP000324738"/>
    </source>
</evidence>